<evidence type="ECO:0000256" key="1">
    <source>
        <dbReference type="ARBA" id="ARBA00004146"/>
    </source>
</evidence>
<dbReference type="PANTHER" id="PTHR31937:SF2">
    <property type="entry name" value="TRANSMEMBRANE PROTEIN 163"/>
    <property type="match status" value="1"/>
</dbReference>
<evidence type="ECO:0000259" key="12">
    <source>
        <dbReference type="Pfam" id="PF01545"/>
    </source>
</evidence>
<evidence type="ECO:0000256" key="9">
    <source>
        <dbReference type="ARBA" id="ARBA00023136"/>
    </source>
</evidence>
<reference evidence="13 14" key="1">
    <citation type="submission" date="2022-06" db="EMBL/GenBank/DDBJ databases">
        <authorList>
            <person name="Xuan X."/>
        </authorList>
    </citation>
    <scope>NUCLEOTIDE SEQUENCE [LARGE SCALE GENOMIC DNA]</scope>
    <source>
        <strain evidence="13 14">2V75</strain>
    </source>
</reference>
<dbReference type="InterPro" id="IPR026765">
    <property type="entry name" value="Tmem163"/>
</dbReference>
<feature type="transmembrane region" description="Helical" evidence="11">
    <location>
        <begin position="117"/>
        <end position="139"/>
    </location>
</feature>
<evidence type="ECO:0000313" key="13">
    <source>
        <dbReference type="EMBL" id="MCO5723925.1"/>
    </source>
</evidence>
<dbReference type="InterPro" id="IPR058533">
    <property type="entry name" value="Cation_efflux_TM"/>
</dbReference>
<keyword evidence="8" id="KW-0770">Synapse</keyword>
<evidence type="ECO:0000256" key="7">
    <source>
        <dbReference type="ARBA" id="ARBA00022989"/>
    </source>
</evidence>
<dbReference type="PANTHER" id="PTHR31937">
    <property type="entry name" value="TRANSMEMBRANE PROTEIN 163"/>
    <property type="match status" value="1"/>
</dbReference>
<evidence type="ECO:0000256" key="8">
    <source>
        <dbReference type="ARBA" id="ARBA00023018"/>
    </source>
</evidence>
<evidence type="ECO:0000256" key="10">
    <source>
        <dbReference type="ARBA" id="ARBA00023329"/>
    </source>
</evidence>
<keyword evidence="4 11" id="KW-0812">Transmembrane</keyword>
<keyword evidence="5" id="KW-0967">Endosome</keyword>
<dbReference type="InterPro" id="IPR027469">
    <property type="entry name" value="Cation_efflux_TMD_sf"/>
</dbReference>
<accession>A0ABT1AV32</accession>
<sequence>MKTSPIADKNPVSLYQTAFGLAVFTIVYNLLEGLVSTYFGVQDESLALFGFGADSFIEVISGLGIAHMVLRIRRNPQSPRDPFERTALKVTGFAFYALVITLVTTSLYNIWTGHRPLTTVVGIVISVISIAVMWALVAWKRRVGRRLDSEPILADANCTLVCIYMSVILLASSGIFELTGFAYADSIGSLGLAYFAFREGRECFEKANSEKYCGCD</sequence>
<protein>
    <submittedName>
        <fullName evidence="13">Cation transporter</fullName>
    </submittedName>
</protein>
<dbReference type="Gene3D" id="1.20.1510.10">
    <property type="entry name" value="Cation efflux protein transmembrane domain"/>
    <property type="match status" value="1"/>
</dbReference>
<dbReference type="Pfam" id="PF01545">
    <property type="entry name" value="Cation_efflux"/>
    <property type="match status" value="1"/>
</dbReference>
<evidence type="ECO:0000256" key="5">
    <source>
        <dbReference type="ARBA" id="ARBA00022753"/>
    </source>
</evidence>
<dbReference type="Proteomes" id="UP001206312">
    <property type="component" value="Unassembled WGS sequence"/>
</dbReference>
<comment type="similarity">
    <text evidence="3">Belongs to the TMEM163 family.</text>
</comment>
<name>A0ABT1AV32_9FLAO</name>
<organism evidence="13 14">
    <name type="scientific">Robiginitalea marina</name>
    <dbReference type="NCBI Taxonomy" id="2954105"/>
    <lineage>
        <taxon>Bacteria</taxon>
        <taxon>Pseudomonadati</taxon>
        <taxon>Bacteroidota</taxon>
        <taxon>Flavobacteriia</taxon>
        <taxon>Flavobacteriales</taxon>
        <taxon>Flavobacteriaceae</taxon>
        <taxon>Robiginitalea</taxon>
    </lineage>
</organism>
<evidence type="ECO:0000256" key="3">
    <source>
        <dbReference type="ARBA" id="ARBA00008731"/>
    </source>
</evidence>
<dbReference type="EMBL" id="JAMXIB010000002">
    <property type="protein sequence ID" value="MCO5723925.1"/>
    <property type="molecule type" value="Genomic_DNA"/>
</dbReference>
<feature type="transmembrane region" description="Helical" evidence="11">
    <location>
        <begin position="46"/>
        <end position="70"/>
    </location>
</feature>
<evidence type="ECO:0000256" key="6">
    <source>
        <dbReference type="ARBA" id="ARBA00022833"/>
    </source>
</evidence>
<keyword evidence="6" id="KW-0862">Zinc</keyword>
<proteinExistence type="inferred from homology"/>
<keyword evidence="14" id="KW-1185">Reference proteome</keyword>
<feature type="domain" description="Cation efflux protein transmembrane" evidence="12">
    <location>
        <begin position="26"/>
        <end position="206"/>
    </location>
</feature>
<evidence type="ECO:0000313" key="14">
    <source>
        <dbReference type="Proteomes" id="UP001206312"/>
    </source>
</evidence>
<evidence type="ECO:0000256" key="2">
    <source>
        <dbReference type="ARBA" id="ARBA00004644"/>
    </source>
</evidence>
<keyword evidence="10" id="KW-0968">Cytoplasmic vesicle</keyword>
<feature type="transmembrane region" description="Helical" evidence="11">
    <location>
        <begin position="12"/>
        <end position="31"/>
    </location>
</feature>
<comment type="subcellular location">
    <subcellularLocation>
        <location evidence="2">Cytoplasmic vesicle</location>
        <location evidence="2">Secretory vesicle</location>
        <location evidence="2">Synaptic vesicle membrane</location>
        <topology evidence="2">Multi-pass membrane protein</topology>
    </subcellularLocation>
    <subcellularLocation>
        <location evidence="1">Early endosome membrane</location>
    </subcellularLocation>
</comment>
<feature type="transmembrane region" description="Helical" evidence="11">
    <location>
        <begin position="151"/>
        <end position="172"/>
    </location>
</feature>
<gene>
    <name evidence="13" type="ORF">NG653_03590</name>
</gene>
<dbReference type="RefSeq" id="WP_252740299.1">
    <property type="nucleotide sequence ID" value="NZ_JAMXIB010000002.1"/>
</dbReference>
<dbReference type="SUPFAM" id="SSF161111">
    <property type="entry name" value="Cation efflux protein transmembrane domain-like"/>
    <property type="match status" value="1"/>
</dbReference>
<evidence type="ECO:0000256" key="4">
    <source>
        <dbReference type="ARBA" id="ARBA00022692"/>
    </source>
</evidence>
<feature type="transmembrane region" description="Helical" evidence="11">
    <location>
        <begin position="90"/>
        <end position="111"/>
    </location>
</feature>
<comment type="caution">
    <text evidence="13">The sequence shown here is derived from an EMBL/GenBank/DDBJ whole genome shotgun (WGS) entry which is preliminary data.</text>
</comment>
<keyword evidence="9 11" id="KW-0472">Membrane</keyword>
<keyword evidence="7 11" id="KW-1133">Transmembrane helix</keyword>
<evidence type="ECO:0000256" key="11">
    <source>
        <dbReference type="SAM" id="Phobius"/>
    </source>
</evidence>